<dbReference type="Gene3D" id="3.40.630.30">
    <property type="match status" value="1"/>
</dbReference>
<evidence type="ECO:0000313" key="5">
    <source>
        <dbReference type="Proteomes" id="UP000568380"/>
    </source>
</evidence>
<evidence type="ECO:0000256" key="2">
    <source>
        <dbReference type="ARBA" id="ARBA00023315"/>
    </source>
</evidence>
<dbReference type="PANTHER" id="PTHR43877:SF1">
    <property type="entry name" value="ACETYLTRANSFERASE"/>
    <property type="match status" value="1"/>
</dbReference>
<dbReference type="InterPro" id="IPR050832">
    <property type="entry name" value="Bact_Acetyltransf"/>
</dbReference>
<dbReference type="GO" id="GO:0005840">
    <property type="term" value="C:ribosome"/>
    <property type="evidence" value="ECO:0007669"/>
    <property type="project" value="UniProtKB-KW"/>
</dbReference>
<dbReference type="PANTHER" id="PTHR43877">
    <property type="entry name" value="AMINOALKYLPHOSPHONATE N-ACETYLTRANSFERASE-RELATED-RELATED"/>
    <property type="match status" value="1"/>
</dbReference>
<feature type="domain" description="N-acetyltransferase" evidence="3">
    <location>
        <begin position="168"/>
        <end position="309"/>
    </location>
</feature>
<evidence type="ECO:0000313" key="4">
    <source>
        <dbReference type="EMBL" id="MBB5083285.1"/>
    </source>
</evidence>
<keyword evidence="4" id="KW-0687">Ribonucleoprotein</keyword>
<dbReference type="Proteomes" id="UP000568380">
    <property type="component" value="Unassembled WGS sequence"/>
</dbReference>
<dbReference type="SUPFAM" id="SSF55729">
    <property type="entry name" value="Acyl-CoA N-acyltransferases (Nat)"/>
    <property type="match status" value="1"/>
</dbReference>
<dbReference type="InterPro" id="IPR016181">
    <property type="entry name" value="Acyl_CoA_acyltransferase"/>
</dbReference>
<protein>
    <submittedName>
        <fullName evidence="4">Ribosomal protein S18 acetylase RimI-like enzyme</fullName>
    </submittedName>
</protein>
<keyword evidence="2" id="KW-0012">Acyltransferase</keyword>
<dbReference type="PROSITE" id="PS51186">
    <property type="entry name" value="GNAT"/>
    <property type="match status" value="2"/>
</dbReference>
<feature type="domain" description="N-acetyltransferase" evidence="3">
    <location>
        <begin position="15"/>
        <end position="162"/>
    </location>
</feature>
<keyword evidence="5" id="KW-1185">Reference proteome</keyword>
<dbReference type="GO" id="GO:0016747">
    <property type="term" value="F:acyltransferase activity, transferring groups other than amino-acyl groups"/>
    <property type="evidence" value="ECO:0007669"/>
    <property type="project" value="InterPro"/>
</dbReference>
<keyword evidence="1" id="KW-0808">Transferase</keyword>
<dbReference type="RefSeq" id="WP_184972233.1">
    <property type="nucleotide sequence ID" value="NZ_JACHIN010000016.1"/>
</dbReference>
<dbReference type="InterPro" id="IPR000182">
    <property type="entry name" value="GNAT_dom"/>
</dbReference>
<dbReference type="Pfam" id="PF00583">
    <property type="entry name" value="Acetyltransf_1"/>
    <property type="match status" value="1"/>
</dbReference>
<evidence type="ECO:0000259" key="3">
    <source>
        <dbReference type="PROSITE" id="PS51186"/>
    </source>
</evidence>
<gene>
    <name evidence="4" type="ORF">HNR40_008788</name>
</gene>
<accession>A0A7W8ADN8</accession>
<proteinExistence type="predicted"/>
<organism evidence="4 5">
    <name type="scientific">Nonomuraea endophytica</name>
    <dbReference type="NCBI Taxonomy" id="714136"/>
    <lineage>
        <taxon>Bacteria</taxon>
        <taxon>Bacillati</taxon>
        <taxon>Actinomycetota</taxon>
        <taxon>Actinomycetes</taxon>
        <taxon>Streptosporangiales</taxon>
        <taxon>Streptosporangiaceae</taxon>
        <taxon>Nonomuraea</taxon>
    </lineage>
</organism>
<name>A0A7W8ADN8_9ACTN</name>
<evidence type="ECO:0000256" key="1">
    <source>
        <dbReference type="ARBA" id="ARBA00022679"/>
    </source>
</evidence>
<comment type="caution">
    <text evidence="4">The sequence shown here is derived from an EMBL/GenBank/DDBJ whole genome shotgun (WGS) entry which is preliminary data.</text>
</comment>
<sequence length="309" mass="34804">MIPALGNVNDNGQMLTMRPYTDADLPWIQETVAEWIAGAGRCAYDHIGELPHRIYENIRGRRPTGEVVHVWEDDGRLAGLTVNTRFENAFDVFTAPDLRGTRAEADMIEAACETTGRGEDEVLTDVFDCDTARIEVLERLGFTRFRTWDDVNEAALADLPEPSPPAGFTLRAARLADADELARARNSAFDSEWTGAQYRDEVMLKPGYDVGREIVAESPDGRIASFLVYWVDRRNAIGHFEPVGTHTDFHRLGLARATMLHAMHRMRALGLTTVTVNHDAENVPARKLYAALGFKKTHETYGYRRRTRR</sequence>
<dbReference type="AlphaFoldDB" id="A0A7W8ADN8"/>
<keyword evidence="4" id="KW-0689">Ribosomal protein</keyword>
<reference evidence="4 5" key="1">
    <citation type="submission" date="2020-08" db="EMBL/GenBank/DDBJ databases">
        <title>Genomic Encyclopedia of Type Strains, Phase IV (KMG-IV): sequencing the most valuable type-strain genomes for metagenomic binning, comparative biology and taxonomic classification.</title>
        <authorList>
            <person name="Goeker M."/>
        </authorList>
    </citation>
    <scope>NUCLEOTIDE SEQUENCE [LARGE SCALE GENOMIC DNA]</scope>
    <source>
        <strain evidence="4 5">DSM 45385</strain>
    </source>
</reference>
<dbReference type="EMBL" id="JACHIN010000016">
    <property type="protein sequence ID" value="MBB5083285.1"/>
    <property type="molecule type" value="Genomic_DNA"/>
</dbReference>
<dbReference type="CDD" id="cd04301">
    <property type="entry name" value="NAT_SF"/>
    <property type="match status" value="1"/>
</dbReference>